<dbReference type="Proteomes" id="UP000054166">
    <property type="component" value="Unassembled WGS sequence"/>
</dbReference>
<dbReference type="InterPro" id="IPR036864">
    <property type="entry name" value="Zn2-C6_fun-type_DNA-bd_sf"/>
</dbReference>
<dbReference type="GO" id="GO:0000981">
    <property type="term" value="F:DNA-binding transcription factor activity, RNA polymerase II-specific"/>
    <property type="evidence" value="ECO:0007669"/>
    <property type="project" value="InterPro"/>
</dbReference>
<reference evidence="10 11" key="1">
    <citation type="submission" date="2014-04" db="EMBL/GenBank/DDBJ databases">
        <authorList>
            <consortium name="DOE Joint Genome Institute"/>
            <person name="Kuo A."/>
            <person name="Tarkka M."/>
            <person name="Buscot F."/>
            <person name="Kohler A."/>
            <person name="Nagy L.G."/>
            <person name="Floudas D."/>
            <person name="Copeland A."/>
            <person name="Barry K.W."/>
            <person name="Cichocki N."/>
            <person name="Veneault-Fourrey C."/>
            <person name="LaButti K."/>
            <person name="Lindquist E.A."/>
            <person name="Lipzen A."/>
            <person name="Lundell T."/>
            <person name="Morin E."/>
            <person name="Murat C."/>
            <person name="Sun H."/>
            <person name="Tunlid A."/>
            <person name="Henrissat B."/>
            <person name="Grigoriev I.V."/>
            <person name="Hibbett D.S."/>
            <person name="Martin F."/>
            <person name="Nordberg H.P."/>
            <person name="Cantor M.N."/>
            <person name="Hua S.X."/>
        </authorList>
    </citation>
    <scope>NUCLEOTIDE SEQUENCE [LARGE SCALE GENOMIC DNA]</scope>
    <source>
        <strain evidence="10 11">F 1598</strain>
    </source>
</reference>
<evidence type="ECO:0000256" key="6">
    <source>
        <dbReference type="ARBA" id="ARBA00023163"/>
    </source>
</evidence>
<feature type="region of interest" description="Disordered" evidence="8">
    <location>
        <begin position="519"/>
        <end position="538"/>
    </location>
</feature>
<dbReference type="OrthoDB" id="2123952at2759"/>
<evidence type="ECO:0000256" key="3">
    <source>
        <dbReference type="ARBA" id="ARBA00022833"/>
    </source>
</evidence>
<dbReference type="EMBL" id="KN832970">
    <property type="protein sequence ID" value="KIM92422.1"/>
    <property type="molecule type" value="Genomic_DNA"/>
</dbReference>
<evidence type="ECO:0000259" key="9">
    <source>
        <dbReference type="PROSITE" id="PS50048"/>
    </source>
</evidence>
<reference evidence="11" key="2">
    <citation type="submission" date="2015-01" db="EMBL/GenBank/DDBJ databases">
        <title>Evolutionary Origins and Diversification of the Mycorrhizal Mutualists.</title>
        <authorList>
            <consortium name="DOE Joint Genome Institute"/>
            <consortium name="Mycorrhizal Genomics Consortium"/>
            <person name="Kohler A."/>
            <person name="Kuo A."/>
            <person name="Nagy L.G."/>
            <person name="Floudas D."/>
            <person name="Copeland A."/>
            <person name="Barry K.W."/>
            <person name="Cichocki N."/>
            <person name="Veneault-Fourrey C."/>
            <person name="LaButti K."/>
            <person name="Lindquist E.A."/>
            <person name="Lipzen A."/>
            <person name="Lundell T."/>
            <person name="Morin E."/>
            <person name="Murat C."/>
            <person name="Riley R."/>
            <person name="Ohm R."/>
            <person name="Sun H."/>
            <person name="Tunlid A."/>
            <person name="Henrissat B."/>
            <person name="Grigoriev I.V."/>
            <person name="Hibbett D.S."/>
            <person name="Martin F."/>
        </authorList>
    </citation>
    <scope>NUCLEOTIDE SEQUENCE [LARGE SCALE GENOMIC DNA]</scope>
    <source>
        <strain evidence="11">F 1598</strain>
    </source>
</reference>
<keyword evidence="3" id="KW-0862">Zinc</keyword>
<feature type="region of interest" description="Disordered" evidence="8">
    <location>
        <begin position="933"/>
        <end position="997"/>
    </location>
</feature>
<organism evidence="10 11">
    <name type="scientific">Piloderma croceum (strain F 1598)</name>
    <dbReference type="NCBI Taxonomy" id="765440"/>
    <lineage>
        <taxon>Eukaryota</taxon>
        <taxon>Fungi</taxon>
        <taxon>Dikarya</taxon>
        <taxon>Basidiomycota</taxon>
        <taxon>Agaricomycotina</taxon>
        <taxon>Agaricomycetes</taxon>
        <taxon>Agaricomycetidae</taxon>
        <taxon>Atheliales</taxon>
        <taxon>Atheliaceae</taxon>
        <taxon>Piloderma</taxon>
    </lineage>
</organism>
<comment type="subcellular location">
    <subcellularLocation>
        <location evidence="1">Nucleus</location>
    </subcellularLocation>
</comment>
<dbReference type="GO" id="GO:0003677">
    <property type="term" value="F:DNA binding"/>
    <property type="evidence" value="ECO:0007669"/>
    <property type="project" value="UniProtKB-KW"/>
</dbReference>
<dbReference type="InterPro" id="IPR007219">
    <property type="entry name" value="XnlR_reg_dom"/>
</dbReference>
<dbReference type="PROSITE" id="PS50048">
    <property type="entry name" value="ZN2_CY6_FUNGAL_2"/>
    <property type="match status" value="1"/>
</dbReference>
<evidence type="ECO:0000256" key="7">
    <source>
        <dbReference type="ARBA" id="ARBA00023242"/>
    </source>
</evidence>
<keyword evidence="7" id="KW-0539">Nucleus</keyword>
<dbReference type="FunCoup" id="A0A0C3CRW1">
    <property type="interactions" value="26"/>
</dbReference>
<accession>A0A0C3CRW1</accession>
<dbReference type="CDD" id="cd00067">
    <property type="entry name" value="GAL4"/>
    <property type="match status" value="1"/>
</dbReference>
<feature type="region of interest" description="Disordered" evidence="8">
    <location>
        <begin position="253"/>
        <end position="294"/>
    </location>
</feature>
<name>A0A0C3CRW1_PILCF</name>
<dbReference type="CDD" id="cd12148">
    <property type="entry name" value="fungal_TF_MHR"/>
    <property type="match status" value="1"/>
</dbReference>
<dbReference type="PROSITE" id="PS00463">
    <property type="entry name" value="ZN2_CY6_FUNGAL_1"/>
    <property type="match status" value="1"/>
</dbReference>
<dbReference type="HOGENOM" id="CLU_004748_0_0_1"/>
<feature type="compositionally biased region" description="Polar residues" evidence="8">
    <location>
        <begin position="933"/>
        <end position="945"/>
    </location>
</feature>
<sequence length="1124" mass="125197">MGHRFTVSDQYLNPEQANRRLGIDTLSHQGLHYSVKQEPGSPRTPHSPATALHQHQFHFRAQPYSSGSAGKQVPSSGQNRALYRFGSESPLMSNSWPSSSSASSTVANPNVDLASMQHTMSFNEYEDAADELTELPAMPAHSGRSTASEKTIRRRSSKACDQCRKSKCKCERSADGESCKNCVMMNTPCTFLGPSRKRGPPKGYIDAIEARLHQTEALLGIMIGSNDERARSLLEDLAKDTLAKEIINRVDNSPYGVRGRSRDLDVHQETGAGSKTRGPRQSRSTSPHDENGQLSLKTEDQAMDLHSMHPSHEWQDRVATALRNRGSEPNFSTILSGHISPASYHGHQSNGHTSALDHESSSRRQRRKTSGEGLSNDFSTYDTSYVRDDRHGSASTTSTPSEDDDIMDAVGQLSLNEDEEVRYHGKASGLYLLGGKERVDSRNEGGIWRFPPARVWPPLPTDKRYNALITGVEGDEHLSKLPDPETQDHLLDLYFTYVHPSLPVVHKKAFLDIFRQGPCDSPESPKSANSSSSSSPFNRRRRRIPTLLLLAMFSIAERYSSSHSPPPPQDGSMWAAGDGYLDNAKIILDSTYAISRPSTVQTLLLLGYREIGIGAMAQAWVYIGMAVRMAQDLGMHRSADGWARVGLGGRLFNEWELQERKRIWFSCIIMDKYVSTYIGRPLAIFDRDYDTMLPSEEESEELELWRPHQSSPIEGGAWEQKPSSEVAPPVPAPGRIISCFNASATLSALLGQIVVVIYGIRAISSRHAESVHFESLLDKWYLDLPEHLRYEPGSNKFCRPQPHVLTLHMQYWCTVLLLHRPFIGNHTHNFDVSEAKEVRTIAKKNYELCAAAANHITSIVSLYADNYCLRRSAVFLCYYVFTASIMHVTTLSTYPSDPQARVGLIKCMEVLKTMEIVWPSAGRALELLRGSKVNTDAPSLPSRPSQLPDRQKRPADSFDSDDASEERGHLPNSRTSYVPARSNPYPPSNYPVPQDSYLDNLDLNQAASSTSALPFYSSHERWPSNNYNAAPFPGPLSTSVLPQLYSTGLVDDQTSDMRYRGQQTMTDQTGGAGRYPQYWNDLTTFPQLGSTYGAVSSQSDQGAMTHPPPLYIPDQYNLYNNQQT</sequence>
<gene>
    <name evidence="10" type="ORF">PILCRDRAFT_810475</name>
</gene>
<keyword evidence="5" id="KW-0238">DNA-binding</keyword>
<dbReference type="GO" id="GO:0008270">
    <property type="term" value="F:zinc ion binding"/>
    <property type="evidence" value="ECO:0007669"/>
    <property type="project" value="InterPro"/>
</dbReference>
<evidence type="ECO:0000313" key="10">
    <source>
        <dbReference type="EMBL" id="KIM92422.1"/>
    </source>
</evidence>
<evidence type="ECO:0000256" key="1">
    <source>
        <dbReference type="ARBA" id="ARBA00004123"/>
    </source>
</evidence>
<keyword evidence="2" id="KW-0479">Metal-binding</keyword>
<evidence type="ECO:0000256" key="2">
    <source>
        <dbReference type="ARBA" id="ARBA00022723"/>
    </source>
</evidence>
<evidence type="ECO:0000256" key="8">
    <source>
        <dbReference type="SAM" id="MobiDB-lite"/>
    </source>
</evidence>
<dbReference type="Pfam" id="PF00172">
    <property type="entry name" value="Zn_clus"/>
    <property type="match status" value="1"/>
</dbReference>
<dbReference type="PANTHER" id="PTHR31313:SF78">
    <property type="entry name" value="TRANSCRIPTION FACTOR DOMAIN-CONTAINING PROTEIN"/>
    <property type="match status" value="1"/>
</dbReference>
<feature type="compositionally biased region" description="Low complexity" evidence="8">
    <location>
        <begin position="521"/>
        <end position="537"/>
    </location>
</feature>
<dbReference type="SUPFAM" id="SSF57701">
    <property type="entry name" value="Zn2/Cys6 DNA-binding domain"/>
    <property type="match status" value="1"/>
</dbReference>
<dbReference type="PANTHER" id="PTHR31313">
    <property type="entry name" value="TY1 ENHANCER ACTIVATOR"/>
    <property type="match status" value="1"/>
</dbReference>
<dbReference type="GO" id="GO:0006351">
    <property type="term" value="P:DNA-templated transcription"/>
    <property type="evidence" value="ECO:0007669"/>
    <property type="project" value="InterPro"/>
</dbReference>
<dbReference type="InterPro" id="IPR051615">
    <property type="entry name" value="Transcr_Regulatory_Elem"/>
</dbReference>
<dbReference type="SMART" id="SM00906">
    <property type="entry name" value="Fungal_trans"/>
    <property type="match status" value="1"/>
</dbReference>
<evidence type="ECO:0000313" key="11">
    <source>
        <dbReference type="Proteomes" id="UP000054166"/>
    </source>
</evidence>
<keyword evidence="11" id="KW-1185">Reference proteome</keyword>
<keyword evidence="6" id="KW-0804">Transcription</keyword>
<protein>
    <recommendedName>
        <fullName evidence="9">Zn(2)-C6 fungal-type domain-containing protein</fullName>
    </recommendedName>
</protein>
<dbReference type="AlphaFoldDB" id="A0A0C3CRW1"/>
<feature type="domain" description="Zn(2)-C6 fungal-type" evidence="9">
    <location>
        <begin position="159"/>
        <end position="191"/>
    </location>
</feature>
<feature type="region of interest" description="Disordered" evidence="8">
    <location>
        <begin position="332"/>
        <end position="405"/>
    </location>
</feature>
<dbReference type="SMART" id="SM00066">
    <property type="entry name" value="GAL4"/>
    <property type="match status" value="1"/>
</dbReference>
<evidence type="ECO:0000256" key="5">
    <source>
        <dbReference type="ARBA" id="ARBA00023125"/>
    </source>
</evidence>
<dbReference type="STRING" id="765440.A0A0C3CRW1"/>
<evidence type="ECO:0000256" key="4">
    <source>
        <dbReference type="ARBA" id="ARBA00023015"/>
    </source>
</evidence>
<feature type="compositionally biased region" description="Polar residues" evidence="8">
    <location>
        <begin position="372"/>
        <end position="383"/>
    </location>
</feature>
<dbReference type="InterPro" id="IPR001138">
    <property type="entry name" value="Zn2Cys6_DnaBD"/>
</dbReference>
<dbReference type="GO" id="GO:0005634">
    <property type="term" value="C:nucleus"/>
    <property type="evidence" value="ECO:0007669"/>
    <property type="project" value="UniProtKB-SubCell"/>
</dbReference>
<dbReference type="Pfam" id="PF04082">
    <property type="entry name" value="Fungal_trans"/>
    <property type="match status" value="1"/>
</dbReference>
<dbReference type="Gene3D" id="4.10.240.10">
    <property type="entry name" value="Zn(2)-C6 fungal-type DNA-binding domain"/>
    <property type="match status" value="1"/>
</dbReference>
<keyword evidence="4" id="KW-0805">Transcription regulation</keyword>
<proteinExistence type="predicted"/>
<dbReference type="InParanoid" id="A0A0C3CRW1"/>